<dbReference type="Proteomes" id="UP000054717">
    <property type="component" value="Unassembled WGS sequence"/>
</dbReference>
<dbReference type="AlphaFoldDB" id="A0A158IBX3"/>
<evidence type="ECO:0000256" key="1">
    <source>
        <dbReference type="ARBA" id="ARBA00012513"/>
    </source>
</evidence>
<evidence type="ECO:0000256" key="3">
    <source>
        <dbReference type="ARBA" id="ARBA00022679"/>
    </source>
</evidence>
<reference evidence="9" key="1">
    <citation type="submission" date="2016-01" db="EMBL/GenBank/DDBJ databases">
        <authorList>
            <person name="Peeters Charlotte."/>
        </authorList>
    </citation>
    <scope>NUCLEOTIDE SEQUENCE</scope>
    <source>
        <strain evidence="9">LMG 22936</strain>
    </source>
</reference>
<dbReference type="RefSeq" id="WP_087630979.1">
    <property type="nucleotide sequence ID" value="NZ_FCNZ02000010.1"/>
</dbReference>
<dbReference type="EC" id="2.7.11.1" evidence="1"/>
<dbReference type="PROSITE" id="PS50011">
    <property type="entry name" value="PROTEIN_KINASE_DOM"/>
    <property type="match status" value="1"/>
</dbReference>
<keyword evidence="2 9" id="KW-0723">Serine/threonine-protein kinase</keyword>
<keyword evidence="5 9" id="KW-0418">Kinase</keyword>
<feature type="binding site" evidence="7">
    <location>
        <position position="41"/>
    </location>
    <ligand>
        <name>ATP</name>
        <dbReference type="ChEBI" id="CHEBI:30616"/>
    </ligand>
</feature>
<evidence type="ECO:0000256" key="5">
    <source>
        <dbReference type="ARBA" id="ARBA00022777"/>
    </source>
</evidence>
<proteinExistence type="predicted"/>
<dbReference type="Gene3D" id="3.30.200.20">
    <property type="entry name" value="Phosphorylase Kinase, domain 1"/>
    <property type="match status" value="1"/>
</dbReference>
<dbReference type="InterPro" id="IPR011009">
    <property type="entry name" value="Kinase-like_dom_sf"/>
</dbReference>
<dbReference type="STRING" id="326475.AWB66_02917"/>
<sequence>MEPPPVRSLGRYRIEGTLGAGAMGVVYRAFDPRLDRLVALKTIRHELFETGERASLMARFRNEAQAAGRLSHPNIVGVYDYGETPDTAYIAMEFVAGRGLDLLLDASGGPVEMYTALGWFSQLLAALGFAHAHGIVHRDIKPANLLVTAHGRLQVTDFGIAHVESSTLTVAGSVVGTPSYMSPEQFSGAPADGRSDLFSAAVVLYQMLTGQRPFVGSSPVAVMQQVLRETPRAPSLCNPALPAAFDEVLIRALSKDPAARFQTPAALQQALTDAMGASGSAHGDHEIDRTVLVTAASVQTWSAAPAAESSRGDCVGSPAAWSTATLAGIEARLASQVGPVARLLVARGAARTAELSALVALLAPHIPSDKGRRQFTDAFADDVLTCATHRATPPDGSHFPHPSVEETQAAALKLAVYLGPIANILARREAARAASLPALYESLAITITNEHDRARFRRDVGLQ</sequence>
<gene>
    <name evidence="9" type="ORF">AWB66_02917</name>
</gene>
<evidence type="ECO:0000256" key="6">
    <source>
        <dbReference type="ARBA" id="ARBA00022840"/>
    </source>
</evidence>
<dbReference type="PROSITE" id="PS00108">
    <property type="entry name" value="PROTEIN_KINASE_ST"/>
    <property type="match status" value="1"/>
</dbReference>
<dbReference type="Gene3D" id="1.10.510.10">
    <property type="entry name" value="Transferase(Phosphotransferase) domain 1"/>
    <property type="match status" value="1"/>
</dbReference>
<dbReference type="CDD" id="cd14014">
    <property type="entry name" value="STKc_PknB_like"/>
    <property type="match status" value="1"/>
</dbReference>
<keyword evidence="4 7" id="KW-0547">Nucleotide-binding</keyword>
<dbReference type="FunFam" id="1.10.510.10:FF:000021">
    <property type="entry name" value="Serine/threonine protein kinase"/>
    <property type="match status" value="1"/>
</dbReference>
<dbReference type="GO" id="GO:0005524">
    <property type="term" value="F:ATP binding"/>
    <property type="evidence" value="ECO:0007669"/>
    <property type="project" value="UniProtKB-UniRule"/>
</dbReference>
<evidence type="ECO:0000256" key="4">
    <source>
        <dbReference type="ARBA" id="ARBA00022741"/>
    </source>
</evidence>
<dbReference type="PROSITE" id="PS00107">
    <property type="entry name" value="PROTEIN_KINASE_ATP"/>
    <property type="match status" value="1"/>
</dbReference>
<comment type="caution">
    <text evidence="9">The sequence shown here is derived from an EMBL/GenBank/DDBJ whole genome shotgun (WGS) entry which is preliminary data.</text>
</comment>
<dbReference type="Pfam" id="PF00069">
    <property type="entry name" value="Pkinase"/>
    <property type="match status" value="1"/>
</dbReference>
<keyword evidence="10" id="KW-1185">Reference proteome</keyword>
<name>A0A158IBX3_9BURK</name>
<keyword evidence="6 7" id="KW-0067">ATP-binding</keyword>
<dbReference type="GO" id="GO:0004674">
    <property type="term" value="F:protein serine/threonine kinase activity"/>
    <property type="evidence" value="ECO:0007669"/>
    <property type="project" value="UniProtKB-KW"/>
</dbReference>
<evidence type="ECO:0000313" key="10">
    <source>
        <dbReference type="Proteomes" id="UP000054717"/>
    </source>
</evidence>
<dbReference type="EMBL" id="FCNZ02000010">
    <property type="protein sequence ID" value="SAL53621.1"/>
    <property type="molecule type" value="Genomic_DNA"/>
</dbReference>
<dbReference type="InterPro" id="IPR058395">
    <property type="entry name" value="DUF8082"/>
</dbReference>
<keyword evidence="3" id="KW-0808">Transferase</keyword>
<feature type="domain" description="Protein kinase" evidence="8">
    <location>
        <begin position="12"/>
        <end position="272"/>
    </location>
</feature>
<dbReference type="InterPro" id="IPR000719">
    <property type="entry name" value="Prot_kinase_dom"/>
</dbReference>
<dbReference type="SUPFAM" id="SSF56112">
    <property type="entry name" value="Protein kinase-like (PK-like)"/>
    <property type="match status" value="1"/>
</dbReference>
<dbReference type="PANTHER" id="PTHR43289">
    <property type="entry name" value="MITOGEN-ACTIVATED PROTEIN KINASE KINASE KINASE 20-RELATED"/>
    <property type="match status" value="1"/>
</dbReference>
<organism evidence="9 10">
    <name type="scientific">Caballeronia telluris</name>
    <dbReference type="NCBI Taxonomy" id="326475"/>
    <lineage>
        <taxon>Bacteria</taxon>
        <taxon>Pseudomonadati</taxon>
        <taxon>Pseudomonadota</taxon>
        <taxon>Betaproteobacteria</taxon>
        <taxon>Burkholderiales</taxon>
        <taxon>Burkholderiaceae</taxon>
        <taxon>Caballeronia</taxon>
    </lineage>
</organism>
<evidence type="ECO:0000256" key="7">
    <source>
        <dbReference type="PROSITE-ProRule" id="PRU10141"/>
    </source>
</evidence>
<evidence type="ECO:0000259" key="8">
    <source>
        <dbReference type="PROSITE" id="PS50011"/>
    </source>
</evidence>
<dbReference type="InterPro" id="IPR008271">
    <property type="entry name" value="Ser/Thr_kinase_AS"/>
</dbReference>
<evidence type="ECO:0000256" key="2">
    <source>
        <dbReference type="ARBA" id="ARBA00022527"/>
    </source>
</evidence>
<evidence type="ECO:0000313" key="9">
    <source>
        <dbReference type="EMBL" id="SAL53621.1"/>
    </source>
</evidence>
<dbReference type="SMART" id="SM00220">
    <property type="entry name" value="S_TKc"/>
    <property type="match status" value="1"/>
</dbReference>
<dbReference type="PANTHER" id="PTHR43289:SF6">
    <property type="entry name" value="SERINE_THREONINE-PROTEIN KINASE NEKL-3"/>
    <property type="match status" value="1"/>
</dbReference>
<accession>A0A158IBX3</accession>
<dbReference type="InterPro" id="IPR017441">
    <property type="entry name" value="Protein_kinase_ATP_BS"/>
</dbReference>
<dbReference type="Pfam" id="PF26309">
    <property type="entry name" value="DUF8082"/>
    <property type="match status" value="2"/>
</dbReference>
<protein>
    <recommendedName>
        <fullName evidence="1">non-specific serine/threonine protein kinase</fullName>
        <ecNumber evidence="1">2.7.11.1</ecNumber>
    </recommendedName>
</protein>